<organism evidence="3 4">
    <name type="scientific">Eimeria necatrix</name>
    <dbReference type="NCBI Taxonomy" id="51315"/>
    <lineage>
        <taxon>Eukaryota</taxon>
        <taxon>Sar</taxon>
        <taxon>Alveolata</taxon>
        <taxon>Apicomplexa</taxon>
        <taxon>Conoidasida</taxon>
        <taxon>Coccidia</taxon>
        <taxon>Eucoccidiorida</taxon>
        <taxon>Eimeriorina</taxon>
        <taxon>Eimeriidae</taxon>
        <taxon>Eimeria</taxon>
    </lineage>
</organism>
<name>U6MXU5_9EIME</name>
<dbReference type="OrthoDB" id="332135at2759"/>
<protein>
    <recommendedName>
        <fullName evidence="2">Cwf19-like protein C-terminal domain-containing protein</fullName>
    </recommendedName>
</protein>
<evidence type="ECO:0000256" key="1">
    <source>
        <dbReference type="ARBA" id="ARBA00006795"/>
    </source>
</evidence>
<accession>U6MXU5</accession>
<dbReference type="Pfam" id="PF04676">
    <property type="entry name" value="CwfJ_C_2"/>
    <property type="match status" value="1"/>
</dbReference>
<dbReference type="EMBL" id="HG724334">
    <property type="protein sequence ID" value="CDJ67339.1"/>
    <property type="molecule type" value="Genomic_DNA"/>
</dbReference>
<dbReference type="AlphaFoldDB" id="U6MXU5"/>
<feature type="non-terminal residue" evidence="3">
    <location>
        <position position="1"/>
    </location>
</feature>
<comment type="similarity">
    <text evidence="1">Belongs to the CWF19 family.</text>
</comment>
<dbReference type="VEuPathDB" id="ToxoDB:ENH_00034860"/>
<sequence>TYYRKAFAESEGFWQSHKTVIEAKGRGGVRGTIPKGFPYIHVDFSLEDGLAHVIDDGEELYKENCERLKREYAPFDWFQLQQQTESMGAPNGPT</sequence>
<dbReference type="RefSeq" id="XP_013435806.1">
    <property type="nucleotide sequence ID" value="XM_013580352.1"/>
</dbReference>
<dbReference type="GO" id="GO:0000398">
    <property type="term" value="P:mRNA splicing, via spliceosome"/>
    <property type="evidence" value="ECO:0007669"/>
    <property type="project" value="TreeGrafter"/>
</dbReference>
<dbReference type="InterPro" id="IPR040194">
    <property type="entry name" value="Cwf19-like"/>
</dbReference>
<keyword evidence="4" id="KW-1185">Reference proteome</keyword>
<evidence type="ECO:0000313" key="3">
    <source>
        <dbReference type="EMBL" id="CDJ67339.1"/>
    </source>
</evidence>
<dbReference type="GeneID" id="25473650"/>
<reference evidence="3" key="2">
    <citation type="submission" date="2013-10" db="EMBL/GenBank/DDBJ databases">
        <authorList>
            <person name="Aslett M."/>
        </authorList>
    </citation>
    <scope>NUCLEOTIDE SEQUENCE [LARGE SCALE GENOMIC DNA]</scope>
    <source>
        <strain evidence="3">Houghton</strain>
    </source>
</reference>
<dbReference type="PANTHER" id="PTHR12072:SF5">
    <property type="entry name" value="CWF19-LIKE PROTEIN 2"/>
    <property type="match status" value="1"/>
</dbReference>
<reference evidence="3" key="1">
    <citation type="submission" date="2013-10" db="EMBL/GenBank/DDBJ databases">
        <title>Genomic analysis of the causative agents of coccidiosis in chickens.</title>
        <authorList>
            <person name="Reid A.J."/>
            <person name="Blake D."/>
            <person name="Billington K."/>
            <person name="Browne H."/>
            <person name="Dunn M."/>
            <person name="Hung S."/>
            <person name="Kawahara F."/>
            <person name="Miranda-Saavedra D."/>
            <person name="Mourier T."/>
            <person name="Nagra H."/>
            <person name="Otto T.D."/>
            <person name="Rawlings N."/>
            <person name="Sanchez A."/>
            <person name="Sanders M."/>
            <person name="Subramaniam C."/>
            <person name="Tay Y."/>
            <person name="Dear P."/>
            <person name="Doerig C."/>
            <person name="Gruber A."/>
            <person name="Parkinson J."/>
            <person name="Shirley M."/>
            <person name="Wan K.L."/>
            <person name="Berriman M."/>
            <person name="Tomley F."/>
            <person name="Pain A."/>
        </authorList>
    </citation>
    <scope>NUCLEOTIDE SEQUENCE [LARGE SCALE GENOMIC DNA]</scope>
    <source>
        <strain evidence="3">Houghton</strain>
    </source>
</reference>
<feature type="domain" description="Cwf19-like protein C-terminal" evidence="2">
    <location>
        <begin position="14"/>
        <end position="60"/>
    </location>
</feature>
<dbReference type="Proteomes" id="UP000030754">
    <property type="component" value="Unassembled WGS sequence"/>
</dbReference>
<evidence type="ECO:0000259" key="2">
    <source>
        <dbReference type="Pfam" id="PF04676"/>
    </source>
</evidence>
<gene>
    <name evidence="3" type="ORF">ENH_00034860</name>
</gene>
<evidence type="ECO:0000313" key="4">
    <source>
        <dbReference type="Proteomes" id="UP000030754"/>
    </source>
</evidence>
<proteinExistence type="inferred from homology"/>
<dbReference type="InterPro" id="IPR006767">
    <property type="entry name" value="Cwf19-like_C_dom-2"/>
</dbReference>
<dbReference type="GO" id="GO:0071014">
    <property type="term" value="C:post-mRNA release spliceosomal complex"/>
    <property type="evidence" value="ECO:0007669"/>
    <property type="project" value="TreeGrafter"/>
</dbReference>
<dbReference type="PANTHER" id="PTHR12072">
    <property type="entry name" value="CWF19, CELL CYCLE CONTROL PROTEIN"/>
    <property type="match status" value="1"/>
</dbReference>